<dbReference type="RefSeq" id="XP_031022173.1">
    <property type="nucleotide sequence ID" value="XM_031171841.1"/>
</dbReference>
<evidence type="ECO:0000313" key="2">
    <source>
        <dbReference type="EMBL" id="TPX30531.1"/>
    </source>
</evidence>
<dbReference type="Pfam" id="PF01738">
    <property type="entry name" value="DLH"/>
    <property type="match status" value="1"/>
</dbReference>
<dbReference type="Gene3D" id="3.40.50.1820">
    <property type="entry name" value="alpha/beta hydrolase"/>
    <property type="match status" value="1"/>
</dbReference>
<dbReference type="OrthoDB" id="2147163at2759"/>
<dbReference type="PANTHER" id="PTHR47668:SF1">
    <property type="entry name" value="DIENELACTONE HYDROLASE DOMAIN-CONTAINING PROTEIN-RELATED"/>
    <property type="match status" value="1"/>
</dbReference>
<dbReference type="SUPFAM" id="SSF53474">
    <property type="entry name" value="alpha/beta-Hydrolases"/>
    <property type="match status" value="1"/>
</dbReference>
<organism evidence="2 3">
    <name type="scientific">Synchytrium microbalum</name>
    <dbReference type="NCBI Taxonomy" id="1806994"/>
    <lineage>
        <taxon>Eukaryota</taxon>
        <taxon>Fungi</taxon>
        <taxon>Fungi incertae sedis</taxon>
        <taxon>Chytridiomycota</taxon>
        <taxon>Chytridiomycota incertae sedis</taxon>
        <taxon>Chytridiomycetes</taxon>
        <taxon>Synchytriales</taxon>
        <taxon>Synchytriaceae</taxon>
        <taxon>Synchytrium</taxon>
    </lineage>
</organism>
<feature type="domain" description="Dienelactone hydrolase" evidence="1">
    <location>
        <begin position="40"/>
        <end position="237"/>
    </location>
</feature>
<dbReference type="STRING" id="1806994.A0A507BTB7"/>
<dbReference type="InterPro" id="IPR002925">
    <property type="entry name" value="Dienelactn_hydro"/>
</dbReference>
<proteinExistence type="predicted"/>
<dbReference type="GeneID" id="42007138"/>
<dbReference type="GO" id="GO:0016787">
    <property type="term" value="F:hydrolase activity"/>
    <property type="evidence" value="ECO:0007669"/>
    <property type="project" value="InterPro"/>
</dbReference>
<protein>
    <recommendedName>
        <fullName evidence="1">Dienelactone hydrolase domain-containing protein</fullName>
    </recommendedName>
</protein>
<name>A0A507BTB7_9FUNG</name>
<sequence length="243" mass="26924">MMGTIADVCGTLPPFQTDYKPVGSTKQVPNSDLIYYDVGSSKKVIFVAYDVMGMNDNTKQTVDTLASKGFRCVMPDFYRGDGWKPENDRSQLMAWVSKVGTWDIVSRDLTTLKPILDSEGTESYGFVGFCWGGKMAMHASTLSWMKGTCATHPAWITEEDAEKSTCPVLLLPSNGEADMTPVYKVLETKPWGNKSQHVRFDDMHHGWCSARADHSNPKNARRTADAVQLMVNFFSAVLAGSKL</sequence>
<evidence type="ECO:0000313" key="3">
    <source>
        <dbReference type="Proteomes" id="UP000319731"/>
    </source>
</evidence>
<dbReference type="InterPro" id="IPR029058">
    <property type="entry name" value="AB_hydrolase_fold"/>
</dbReference>
<keyword evidence="3" id="KW-1185">Reference proteome</keyword>
<dbReference type="Proteomes" id="UP000319731">
    <property type="component" value="Unassembled WGS sequence"/>
</dbReference>
<evidence type="ECO:0000259" key="1">
    <source>
        <dbReference type="Pfam" id="PF01738"/>
    </source>
</evidence>
<comment type="caution">
    <text evidence="2">The sequence shown here is derived from an EMBL/GenBank/DDBJ whole genome shotgun (WGS) entry which is preliminary data.</text>
</comment>
<dbReference type="PANTHER" id="PTHR47668">
    <property type="entry name" value="DIENELACTONE HYDROLASE FAMILY PROTEIN (AFU_ORTHOLOGUE AFUA_6G01940)"/>
    <property type="match status" value="1"/>
</dbReference>
<reference evidence="2 3" key="1">
    <citation type="journal article" date="2019" name="Sci. Rep.">
        <title>Comparative genomics of chytrid fungi reveal insights into the obligate biotrophic and pathogenic lifestyle of Synchytrium endobioticum.</title>
        <authorList>
            <person name="van de Vossenberg B.T.L.H."/>
            <person name="Warris S."/>
            <person name="Nguyen H.D.T."/>
            <person name="van Gent-Pelzer M.P.E."/>
            <person name="Joly D.L."/>
            <person name="van de Geest H.C."/>
            <person name="Bonants P.J.M."/>
            <person name="Smith D.S."/>
            <person name="Levesque C.A."/>
            <person name="van der Lee T.A.J."/>
        </authorList>
    </citation>
    <scope>NUCLEOTIDE SEQUENCE [LARGE SCALE GENOMIC DNA]</scope>
    <source>
        <strain evidence="2 3">JEL517</strain>
    </source>
</reference>
<dbReference type="EMBL" id="QEAO01000065">
    <property type="protein sequence ID" value="TPX30531.1"/>
    <property type="molecule type" value="Genomic_DNA"/>
</dbReference>
<dbReference type="AlphaFoldDB" id="A0A507BTB7"/>
<accession>A0A507BTB7</accession>
<gene>
    <name evidence="2" type="ORF">SmJEL517_g05915</name>
</gene>